<dbReference type="EMBL" id="KI913233">
    <property type="protein sequence ID" value="ETV65465.1"/>
    <property type="molecule type" value="Genomic_DNA"/>
</dbReference>
<evidence type="ECO:0000313" key="2">
    <source>
        <dbReference type="EMBL" id="ETV65465.1"/>
    </source>
</evidence>
<gene>
    <name evidence="2" type="ORF">H257_17802</name>
</gene>
<reference evidence="2" key="1">
    <citation type="submission" date="2013-12" db="EMBL/GenBank/DDBJ databases">
        <title>The Genome Sequence of Aphanomyces astaci APO3.</title>
        <authorList>
            <consortium name="The Broad Institute Genomics Platform"/>
            <person name="Russ C."/>
            <person name="Tyler B."/>
            <person name="van West P."/>
            <person name="Dieguez-Uribeondo J."/>
            <person name="Young S.K."/>
            <person name="Zeng Q."/>
            <person name="Gargeya S."/>
            <person name="Fitzgerald M."/>
            <person name="Abouelleil A."/>
            <person name="Alvarado L."/>
            <person name="Chapman S.B."/>
            <person name="Gainer-Dewar J."/>
            <person name="Goldberg J."/>
            <person name="Griggs A."/>
            <person name="Gujja S."/>
            <person name="Hansen M."/>
            <person name="Howarth C."/>
            <person name="Imamovic A."/>
            <person name="Ireland A."/>
            <person name="Larimer J."/>
            <person name="McCowan C."/>
            <person name="Murphy C."/>
            <person name="Pearson M."/>
            <person name="Poon T.W."/>
            <person name="Priest M."/>
            <person name="Roberts A."/>
            <person name="Saif S."/>
            <person name="Shea T."/>
            <person name="Sykes S."/>
            <person name="Wortman J."/>
            <person name="Nusbaum C."/>
            <person name="Birren B."/>
        </authorList>
    </citation>
    <scope>NUCLEOTIDE SEQUENCE [LARGE SCALE GENOMIC DNA]</scope>
    <source>
        <strain evidence="2">APO3</strain>
    </source>
</reference>
<dbReference type="AlphaFoldDB" id="W4FDB6"/>
<accession>W4FDB6</accession>
<dbReference type="RefSeq" id="XP_009845047.1">
    <property type="nucleotide sequence ID" value="XM_009846745.1"/>
</dbReference>
<dbReference type="GeneID" id="20819798"/>
<feature type="region of interest" description="Disordered" evidence="1">
    <location>
        <begin position="153"/>
        <end position="174"/>
    </location>
</feature>
<organism evidence="2">
    <name type="scientific">Aphanomyces astaci</name>
    <name type="common">Crayfish plague agent</name>
    <dbReference type="NCBI Taxonomy" id="112090"/>
    <lineage>
        <taxon>Eukaryota</taxon>
        <taxon>Sar</taxon>
        <taxon>Stramenopiles</taxon>
        <taxon>Oomycota</taxon>
        <taxon>Saprolegniomycetes</taxon>
        <taxon>Saprolegniales</taxon>
        <taxon>Verrucalvaceae</taxon>
        <taxon>Aphanomyces</taxon>
    </lineage>
</organism>
<dbReference type="OrthoDB" id="226265at2759"/>
<protein>
    <submittedName>
        <fullName evidence="2">Uncharacterized protein</fullName>
    </submittedName>
</protein>
<sequence>MHGTLHEHDWVFWHDALSQMTCRSTLEWMKSKDYLRRWVLPEQNLNAGTAFSGRPVGNSPELMCWDCSLIKDVDNAFIRHKAWTMHLPRGSPTKFCSSTPKRLEESYLRLMDPCHGHDAGVPTSDRIIHDAEKCFGDHLMAVINAQGAVVHGLGNRNGKRRESGNGGHGGKREKASDVVGHWLHPDAEAGLVDQLGLVTRAIELSKCTVDVAVV</sequence>
<proteinExistence type="predicted"/>
<dbReference type="VEuPathDB" id="FungiDB:H257_17802"/>
<evidence type="ECO:0000256" key="1">
    <source>
        <dbReference type="SAM" id="MobiDB-lite"/>
    </source>
</evidence>
<name>W4FDB6_APHAT</name>